<evidence type="ECO:0000256" key="1">
    <source>
        <dbReference type="SAM" id="Phobius"/>
    </source>
</evidence>
<sequence length="561" mass="66812">MNFQVQTSILHRCFSSKLGKFKMRTQILIINGCILAIIIPSIILTQTINLYYVKQILSNSEKDIMLKEMFNHLTNSADFINEQLNSVFTRTQITLTNLNQLYWLQLNNNIWINKPISRLCDRNSTIMPSEHSYSIPCYQYFALNENDFEPFEDLTEQTLRNHTYLISSNILGMMGLDDPFIPNQFYFVSSIDLYEFSYVYPQETKLENFHPKERIWYQQHFKNLQQDNRNNTQLSDVYKYFGTEPTYSMTMTQSMLNLNWEIQGIFCSDMIFQNNMIRIKTINIMIADQKGQLLLTNYKYKEISNSSQLNNFADSEITGFNSEDWNSLINYYNKHTVQSTCHLITHDILCRYNTVYKKDVVITIKKLRNINYYLILFYDIQIENDIDQQMKYLNLIFNREIQQIALIAILISIFLILVSVVLIYLIFQPIYQVIHQSSLFLKKRQCFNNYNNTRSIHFKNQIQNKILKKKVESQNCNALIQFKVQFDSLFDRVLTKTMTINPQCKILQQFKYPRNNTIYKINIEKLLKDDLLKDNYYGQNKEKHNMDFLLKKSFSFLIESN</sequence>
<evidence type="ECO:0008006" key="4">
    <source>
        <dbReference type="Google" id="ProtNLM"/>
    </source>
</evidence>
<dbReference type="EMBL" id="CAJJDM010000115">
    <property type="protein sequence ID" value="CAD8100425.1"/>
    <property type="molecule type" value="Genomic_DNA"/>
</dbReference>
<proteinExistence type="predicted"/>
<feature type="transmembrane region" description="Helical" evidence="1">
    <location>
        <begin position="404"/>
        <end position="427"/>
    </location>
</feature>
<keyword evidence="1" id="KW-0472">Membrane</keyword>
<dbReference type="AlphaFoldDB" id="A0A8S1PBM7"/>
<protein>
    <recommendedName>
        <fullName evidence="4">Transmembrane protein</fullName>
    </recommendedName>
</protein>
<feature type="transmembrane region" description="Helical" evidence="1">
    <location>
        <begin position="27"/>
        <end position="52"/>
    </location>
</feature>
<reference evidence="2" key="1">
    <citation type="submission" date="2021-01" db="EMBL/GenBank/DDBJ databases">
        <authorList>
            <consortium name="Genoscope - CEA"/>
            <person name="William W."/>
        </authorList>
    </citation>
    <scope>NUCLEOTIDE SEQUENCE</scope>
</reference>
<gene>
    <name evidence="2" type="ORF">PPRIM_AZ9-3.1.T1120109</name>
</gene>
<organism evidence="2 3">
    <name type="scientific">Paramecium primaurelia</name>
    <dbReference type="NCBI Taxonomy" id="5886"/>
    <lineage>
        <taxon>Eukaryota</taxon>
        <taxon>Sar</taxon>
        <taxon>Alveolata</taxon>
        <taxon>Ciliophora</taxon>
        <taxon>Intramacronucleata</taxon>
        <taxon>Oligohymenophorea</taxon>
        <taxon>Peniculida</taxon>
        <taxon>Parameciidae</taxon>
        <taxon>Paramecium</taxon>
    </lineage>
</organism>
<keyword evidence="3" id="KW-1185">Reference proteome</keyword>
<keyword evidence="1" id="KW-0812">Transmembrane</keyword>
<name>A0A8S1PBM7_PARPR</name>
<comment type="caution">
    <text evidence="2">The sequence shown here is derived from an EMBL/GenBank/DDBJ whole genome shotgun (WGS) entry which is preliminary data.</text>
</comment>
<dbReference type="Proteomes" id="UP000688137">
    <property type="component" value="Unassembled WGS sequence"/>
</dbReference>
<evidence type="ECO:0000313" key="3">
    <source>
        <dbReference type="Proteomes" id="UP000688137"/>
    </source>
</evidence>
<keyword evidence="1" id="KW-1133">Transmembrane helix</keyword>
<dbReference type="OMA" id="IFQPIYQ"/>
<accession>A0A8S1PBM7</accession>
<evidence type="ECO:0000313" key="2">
    <source>
        <dbReference type="EMBL" id="CAD8100425.1"/>
    </source>
</evidence>